<name>A0A6L9L830_9BACT</name>
<dbReference type="SUPFAM" id="SSF53300">
    <property type="entry name" value="vWA-like"/>
    <property type="match status" value="1"/>
</dbReference>
<sequence>MAHEAKPVPGLRLPTPTKKRVALLGNAGSIASLSAHLGHNTYFKPESVLKLKENVLLIDISGSMDSQVNGKRKIDIVREMLGIIEFDPRLWSYLVFSDNYHVLPTVKNLPDPNGGTQLHRPLEALKPTNPKQILVISDGMPDNASSCLKAARNLSGVISVFYVGPEDDKIGREFLEKLALANRGKIIHVNLKQSLQHLAAGFRYLLR</sequence>
<dbReference type="Gene3D" id="3.40.50.410">
    <property type="entry name" value="von Willebrand factor, type A domain"/>
    <property type="match status" value="1"/>
</dbReference>
<dbReference type="InterPro" id="IPR036465">
    <property type="entry name" value="vWFA_dom_sf"/>
</dbReference>
<keyword evidence="2" id="KW-1185">Reference proteome</keyword>
<dbReference type="EMBL" id="JAAFZH010000004">
    <property type="protein sequence ID" value="NDU95627.1"/>
    <property type="molecule type" value="Genomic_DNA"/>
</dbReference>
<reference evidence="1 2" key="1">
    <citation type="submission" date="2020-02" db="EMBL/GenBank/DDBJ databases">
        <title>Draft genome sequence of two Spirosoma agri KCTC 52727 and Spirosoma terrae KCTC 52035.</title>
        <authorList>
            <person name="Rojas J."/>
            <person name="Ambika Manirajan B."/>
            <person name="Suarez C."/>
            <person name="Ratering S."/>
            <person name="Schnell S."/>
        </authorList>
    </citation>
    <scope>NUCLEOTIDE SEQUENCE [LARGE SCALE GENOMIC DNA]</scope>
    <source>
        <strain evidence="1 2">KCTC 52035</strain>
    </source>
</reference>
<proteinExistence type="predicted"/>
<comment type="caution">
    <text evidence="1">The sequence shown here is derived from an EMBL/GenBank/DDBJ whole genome shotgun (WGS) entry which is preliminary data.</text>
</comment>
<dbReference type="AlphaFoldDB" id="A0A6L9L830"/>
<evidence type="ECO:0008006" key="3">
    <source>
        <dbReference type="Google" id="ProtNLM"/>
    </source>
</evidence>
<protein>
    <recommendedName>
        <fullName evidence="3">VWA domain-containing protein</fullName>
    </recommendedName>
</protein>
<evidence type="ECO:0000313" key="2">
    <source>
        <dbReference type="Proteomes" id="UP000474175"/>
    </source>
</evidence>
<evidence type="ECO:0000313" key="1">
    <source>
        <dbReference type="EMBL" id="NDU95627.1"/>
    </source>
</evidence>
<accession>A0A6L9L830</accession>
<organism evidence="1 2">
    <name type="scientific">Spirosoma terrae</name>
    <dbReference type="NCBI Taxonomy" id="1968276"/>
    <lineage>
        <taxon>Bacteria</taxon>
        <taxon>Pseudomonadati</taxon>
        <taxon>Bacteroidota</taxon>
        <taxon>Cytophagia</taxon>
        <taxon>Cytophagales</taxon>
        <taxon>Cytophagaceae</taxon>
        <taxon>Spirosoma</taxon>
    </lineage>
</organism>
<dbReference type="RefSeq" id="WP_163948025.1">
    <property type="nucleotide sequence ID" value="NZ_JAAFZH010000004.1"/>
</dbReference>
<gene>
    <name evidence="1" type="ORF">GK108_12150</name>
</gene>
<dbReference type="Proteomes" id="UP000474175">
    <property type="component" value="Unassembled WGS sequence"/>
</dbReference>